<protein>
    <submittedName>
        <fullName evidence="2">Uncharacterized protein DUF5051</fullName>
    </submittedName>
</protein>
<evidence type="ECO:0000313" key="3">
    <source>
        <dbReference type="Proteomes" id="UP000252586"/>
    </source>
</evidence>
<dbReference type="SMART" id="SM00479">
    <property type="entry name" value="EXOIII"/>
    <property type="match status" value="1"/>
</dbReference>
<organism evidence="2 3">
    <name type="scientific">Nocardia puris</name>
    <dbReference type="NCBI Taxonomy" id="208602"/>
    <lineage>
        <taxon>Bacteria</taxon>
        <taxon>Bacillati</taxon>
        <taxon>Actinomycetota</taxon>
        <taxon>Actinomycetes</taxon>
        <taxon>Mycobacteriales</taxon>
        <taxon>Nocardiaceae</taxon>
        <taxon>Nocardia</taxon>
    </lineage>
</organism>
<feature type="domain" description="Exonuclease" evidence="1">
    <location>
        <begin position="3"/>
        <end position="204"/>
    </location>
</feature>
<accession>A0A366DBX8</accession>
<reference evidence="2 3" key="1">
    <citation type="submission" date="2018-06" db="EMBL/GenBank/DDBJ databases">
        <title>Genomic Encyclopedia of Type Strains, Phase IV (KMG-IV): sequencing the most valuable type-strain genomes for metagenomic binning, comparative biology and taxonomic classification.</title>
        <authorList>
            <person name="Goeker M."/>
        </authorList>
    </citation>
    <scope>NUCLEOTIDE SEQUENCE [LARGE SCALE GENOMIC DNA]</scope>
    <source>
        <strain evidence="2 3">DSM 44599</strain>
    </source>
</reference>
<dbReference type="EMBL" id="QNRE01000011">
    <property type="protein sequence ID" value="RBO87557.1"/>
    <property type="molecule type" value="Genomic_DNA"/>
</dbReference>
<evidence type="ECO:0000313" key="2">
    <source>
        <dbReference type="EMBL" id="RBO87557.1"/>
    </source>
</evidence>
<dbReference type="STRING" id="1210090.GCA_001613185_01399"/>
<sequence length="204" mass="22962">MTPIVFLDTETTGLHADRRAWDIAMIRRDADGHQRELQMFVDVDLSSANLRSLHIGRFYDRHPLYNRADGQFYTESAAAYSVEEWTRGAHIVGAVPNFDTECLAAMLRRHRLCPAWHFHLIDVEALMVGYLHGQATVAERAPAVFGADPTAQLLRDHATVPWKSDDLSRAIGVEPPVEGERHTAMGDARWCMRIWDKITAGGAQ</sequence>
<dbReference type="InterPro" id="IPR012337">
    <property type="entry name" value="RNaseH-like_sf"/>
</dbReference>
<gene>
    <name evidence="2" type="ORF">DFR74_111264</name>
</gene>
<name>A0A366DBX8_9NOCA</name>
<dbReference type="Proteomes" id="UP000252586">
    <property type="component" value="Unassembled WGS sequence"/>
</dbReference>
<dbReference type="AlphaFoldDB" id="A0A366DBX8"/>
<keyword evidence="3" id="KW-1185">Reference proteome</keyword>
<dbReference type="InterPro" id="IPR013520">
    <property type="entry name" value="Ribonucl_H"/>
</dbReference>
<proteinExistence type="predicted"/>
<dbReference type="GO" id="GO:0004527">
    <property type="term" value="F:exonuclease activity"/>
    <property type="evidence" value="ECO:0007669"/>
    <property type="project" value="UniProtKB-ARBA"/>
</dbReference>
<evidence type="ECO:0000259" key="1">
    <source>
        <dbReference type="SMART" id="SM00479"/>
    </source>
</evidence>
<dbReference type="Gene3D" id="3.30.420.10">
    <property type="entry name" value="Ribonuclease H-like superfamily/Ribonuclease H"/>
    <property type="match status" value="1"/>
</dbReference>
<dbReference type="GO" id="GO:0003676">
    <property type="term" value="F:nucleic acid binding"/>
    <property type="evidence" value="ECO:0007669"/>
    <property type="project" value="InterPro"/>
</dbReference>
<dbReference type="RefSeq" id="WP_067505138.1">
    <property type="nucleotide sequence ID" value="NZ_QNRE01000011.1"/>
</dbReference>
<dbReference type="OrthoDB" id="4762736at2"/>
<dbReference type="InterPro" id="IPR036397">
    <property type="entry name" value="RNaseH_sf"/>
</dbReference>
<comment type="caution">
    <text evidence="2">The sequence shown here is derived from an EMBL/GenBank/DDBJ whole genome shotgun (WGS) entry which is preliminary data.</text>
</comment>
<dbReference type="SUPFAM" id="SSF53098">
    <property type="entry name" value="Ribonuclease H-like"/>
    <property type="match status" value="1"/>
</dbReference>